<dbReference type="SUPFAM" id="SSF56801">
    <property type="entry name" value="Acetyl-CoA synthetase-like"/>
    <property type="match status" value="1"/>
</dbReference>
<evidence type="ECO:0000313" key="4">
    <source>
        <dbReference type="EMBL" id="CUG90317.1"/>
    </source>
</evidence>
<sequence length="1790" mass="195154">MLAGPDHVHQIEARIPPLRSSPAADRGRSGSARDSATAKVYSSLQPMELLGALTQSPAPLSKAKSTSPPNKSSNQQVHSSNNGYAVTGVSSAATARLIDELQYAVRVHSESAMRLNEQLLASQRDLAEVTDVLTAENRKVTNRTLELEEQLRAKELQRQEQVQNSISSIHQHFTAFEHEREARREEVESLQKLIKAVTQEKEIFSQRNEELSRTLHQRDEEWAADLEHFTAQIKKSQHTTLQLEGRVAELTAVQSDNNRLTAELTIARPIAEREPLLLDEIEKLRQQVDALQSHLVSANASVISLQKNVADGQRDVSGLRHELAVKDAQLHEILERNATRPSEAQLHAKIREVVAHNQRLVHLIKQPSGAVSHGAYSPTMPPGVRGVSPYREHSSEVSHSHWNESVQRAASYDHGKSAMERMYPPADSMTEPTTQRDDRPSVPRLSQRPVREEPKVVTRQEVRRESVRAWADETAPTTFVVAQNNSRTPAAAAPTRNLSPTAGSPQARASRSKSLGDLRNTSPPNQSGSLQNTRGSMRGLDAAGRPMVPQHRASVSLSRSPSHREGSLGSAELQSLQLQIQQQQQQQQQQQPVVPRRASVRLPTPTEDAPQEAAAPRVPLSRGAQSMRQPSPLNAATTPQEYRSVRSVGDMRPRQDDAVPRREQPPVVVVDQSHQPSSGSAFRSRDSGGEVEHYANTTPRGSVAAAQLQQQQQQDQQSQIIQYPQQTRVEPHQPQSAPLHDDIVVEFEDDPIVTHHPPHQVNTSVLPPHAQSSFIPSIGGEPAVVIIENQEPTSLVAEVASSTASPALTRGAGDGGSSRGAVVARLASGSRLVDNKPRQNPEIDAEGVSFSRAKSTFVNSMPLTGPSSPYVAPMRKAQSSGGMSRGPPVDVDTTLPPSPPHNLAPAPPPPHQHEEEYHLRAPLVEDSYDTQPPHHDDEHDGVPPHLQAYVSDVPDEYEVEAPFTAPPPPPPPPVVPTIPIIHHQTNAPLPHREPTPRNTTPRTGTPTLPPRAIPSPRDVTAVGNASISSARDAETSAPPPAGPPNSGRRPPSTIPFTKSPSRASSAEREHVVVSSTPSSARPHGPTSTPFAHAAPPQSQDDNGRRSPGIAKSLLETPRRPHNTHQVGDELSEPLAEGSITPEPIEVLSPRLDSSQGFELPLKYPSYDANGVSAERFGTVGEMLIEAAASGNARSVAVFHNANEQVSLSWKKYAKTAKTFSKALIGDAATSGTRVAFLGDNSAEFSVAYLGTMMCGAVAAVVNPKLAEAEWRRQVNQVAPRILMVDSPKTLNTCILNRSKLPTVRRMVVAHGVIPPRVKEAYQDLVFTFDEYLEKARFASANVVAEREASVTTGTCAVIAFTSGATQQALPVMISHDNLLFSAWALAHAIQIKRLTQADGNVRIASCSSLADVVFQVTDVILPLVTSAKLGVNVTTYYSRGASSSPKDAVALLQSTNPTFFIGSAQLWQSLFPLALSNVNASPIDALGLAEAKLLLWGGSDWSLASRSQVFDRLGFEAYQYYSLTETTGIATTSSITTHDYASVGASLPGTELRTVHDEIRDYNTEYGDIELYGRNVAMGYLNYPTMTEEYFTQDGFFRTSDVGKKDPDDLVYIKGRTWDFIQNSKSESVSLRTVEDALQAGCKAASRIVVVGSNRPSLICLIALKTIRDANGRPTGDLADEATNINPNLRTIAEARADEQVRLHISGVIREYNNGLFCPSAAHKVKQFIFFRTEPSYEEDLITLNGKLRRSMILEKYSAEIDNAYDQKPRKPTKRETSVRSPIEGTEDHQ</sequence>
<name>A0A0S4JM16_BODSA</name>
<dbReference type="Pfam" id="PF00501">
    <property type="entry name" value="AMP-binding"/>
    <property type="match status" value="1"/>
</dbReference>
<evidence type="ECO:0000313" key="5">
    <source>
        <dbReference type="Proteomes" id="UP000051952"/>
    </source>
</evidence>
<gene>
    <name evidence="4" type="ORF">BSAL_26105</name>
</gene>
<dbReference type="PANTHER" id="PTHR43767:SF1">
    <property type="entry name" value="NONRIBOSOMAL PEPTIDE SYNTHASE PES1 (EUROFUNG)-RELATED"/>
    <property type="match status" value="1"/>
</dbReference>
<evidence type="ECO:0000256" key="1">
    <source>
        <dbReference type="SAM" id="Coils"/>
    </source>
</evidence>
<feature type="compositionally biased region" description="Low complexity" evidence="2">
    <location>
        <begin position="573"/>
        <end position="591"/>
    </location>
</feature>
<dbReference type="InterPro" id="IPR000873">
    <property type="entry name" value="AMP-dep_synth/lig_dom"/>
</dbReference>
<keyword evidence="5" id="KW-1185">Reference proteome</keyword>
<evidence type="ECO:0000256" key="2">
    <source>
        <dbReference type="SAM" id="MobiDB-lite"/>
    </source>
</evidence>
<feature type="compositionally biased region" description="Basic and acidic residues" evidence="2">
    <location>
        <begin position="932"/>
        <end position="942"/>
    </location>
</feature>
<feature type="compositionally biased region" description="Pro residues" evidence="2">
    <location>
        <begin position="896"/>
        <end position="910"/>
    </location>
</feature>
<keyword evidence="1" id="KW-0175">Coiled coil</keyword>
<dbReference type="InterPro" id="IPR042099">
    <property type="entry name" value="ANL_N_sf"/>
</dbReference>
<proteinExistence type="predicted"/>
<feature type="coiled-coil region" evidence="1">
    <location>
        <begin position="137"/>
        <end position="214"/>
    </location>
</feature>
<organism evidence="4 5">
    <name type="scientific">Bodo saltans</name>
    <name type="common">Flagellated protozoan</name>
    <dbReference type="NCBI Taxonomy" id="75058"/>
    <lineage>
        <taxon>Eukaryota</taxon>
        <taxon>Discoba</taxon>
        <taxon>Euglenozoa</taxon>
        <taxon>Kinetoplastea</taxon>
        <taxon>Metakinetoplastina</taxon>
        <taxon>Eubodonida</taxon>
        <taxon>Bodonidae</taxon>
        <taxon>Bodo</taxon>
    </lineage>
</organism>
<feature type="region of interest" description="Disordered" evidence="2">
    <location>
        <begin position="420"/>
        <end position="720"/>
    </location>
</feature>
<dbReference type="InterPro" id="IPR050237">
    <property type="entry name" value="ATP-dep_AMP-bd_enzyme"/>
</dbReference>
<feature type="compositionally biased region" description="Polar residues" evidence="2">
    <location>
        <begin position="672"/>
        <end position="681"/>
    </location>
</feature>
<feature type="region of interest" description="Disordered" evidence="2">
    <location>
        <begin position="1763"/>
        <end position="1790"/>
    </location>
</feature>
<feature type="compositionally biased region" description="Pro residues" evidence="2">
    <location>
        <begin position="964"/>
        <end position="976"/>
    </location>
</feature>
<dbReference type="Proteomes" id="UP000051952">
    <property type="component" value="Unassembled WGS sequence"/>
</dbReference>
<feature type="compositionally biased region" description="Polar residues" evidence="2">
    <location>
        <begin position="623"/>
        <end position="641"/>
    </location>
</feature>
<dbReference type="EMBL" id="CYKH01001813">
    <property type="protein sequence ID" value="CUG90317.1"/>
    <property type="molecule type" value="Genomic_DNA"/>
</dbReference>
<feature type="compositionally biased region" description="Basic and acidic residues" evidence="2">
    <location>
        <begin position="1765"/>
        <end position="1778"/>
    </location>
</feature>
<dbReference type="OMA" id="NDAWENE"/>
<protein>
    <submittedName>
        <fullName evidence="4">AMP-binding protein, putative</fullName>
    </submittedName>
</protein>
<evidence type="ECO:0000259" key="3">
    <source>
        <dbReference type="Pfam" id="PF00501"/>
    </source>
</evidence>
<reference evidence="5" key="1">
    <citation type="submission" date="2015-09" db="EMBL/GenBank/DDBJ databases">
        <authorList>
            <consortium name="Pathogen Informatics"/>
        </authorList>
    </citation>
    <scope>NUCLEOTIDE SEQUENCE [LARGE SCALE GENOMIC DNA]</scope>
    <source>
        <strain evidence="5">Lake Konstanz</strain>
    </source>
</reference>
<feature type="compositionally biased region" description="Basic and acidic residues" evidence="2">
    <location>
        <begin position="649"/>
        <end position="664"/>
    </location>
</feature>
<feature type="compositionally biased region" description="Basic and acidic residues" evidence="2">
    <location>
        <begin position="1"/>
        <end position="12"/>
    </location>
</feature>
<feature type="compositionally biased region" description="Basic and acidic residues" evidence="2">
    <location>
        <begin position="683"/>
        <end position="693"/>
    </location>
</feature>
<feature type="region of interest" description="Disordered" evidence="2">
    <location>
        <begin position="859"/>
        <end position="914"/>
    </location>
</feature>
<feature type="compositionally biased region" description="Polar residues" evidence="2">
    <location>
        <begin position="1054"/>
        <end position="1064"/>
    </location>
</feature>
<feature type="compositionally biased region" description="Low complexity" evidence="2">
    <location>
        <begin position="996"/>
        <end position="1006"/>
    </location>
</feature>
<feature type="compositionally biased region" description="Polar residues" evidence="2">
    <location>
        <begin position="1073"/>
        <end position="1089"/>
    </location>
</feature>
<feature type="region of interest" description="Disordered" evidence="2">
    <location>
        <begin position="57"/>
        <end position="83"/>
    </location>
</feature>
<feature type="compositionally biased region" description="Basic and acidic residues" evidence="2">
    <location>
        <begin position="449"/>
        <end position="471"/>
    </location>
</feature>
<feature type="region of interest" description="Disordered" evidence="2">
    <location>
        <begin position="1"/>
        <end position="40"/>
    </location>
</feature>
<feature type="compositionally biased region" description="Polar residues" evidence="2">
    <location>
        <begin position="496"/>
        <end position="535"/>
    </location>
</feature>
<dbReference type="PANTHER" id="PTHR43767">
    <property type="entry name" value="LONG-CHAIN-FATTY-ACID--COA LIGASE"/>
    <property type="match status" value="1"/>
</dbReference>
<feature type="compositionally biased region" description="Low complexity" evidence="2">
    <location>
        <begin position="707"/>
        <end position="720"/>
    </location>
</feature>
<feature type="compositionally biased region" description="Polar residues" evidence="2">
    <location>
        <begin position="475"/>
        <end position="488"/>
    </location>
</feature>
<dbReference type="Gene3D" id="3.40.50.12780">
    <property type="entry name" value="N-terminal domain of ligase-like"/>
    <property type="match status" value="1"/>
</dbReference>
<accession>A0A0S4JM16</accession>
<dbReference type="OrthoDB" id="3633556at2759"/>
<dbReference type="VEuPathDB" id="TriTrypDB:BSAL_26105"/>
<feature type="region of interest" description="Disordered" evidence="2">
    <location>
        <begin position="926"/>
        <end position="947"/>
    </location>
</feature>
<feature type="region of interest" description="Disordered" evidence="2">
    <location>
        <begin position="959"/>
        <end position="1136"/>
    </location>
</feature>
<feature type="domain" description="AMP-dependent synthetase/ligase" evidence="3">
    <location>
        <begin position="1185"/>
        <end position="1581"/>
    </location>
</feature>